<dbReference type="PROSITE" id="PS50893">
    <property type="entry name" value="ABC_TRANSPORTER_2"/>
    <property type="match status" value="2"/>
</dbReference>
<comment type="caution">
    <text evidence="8">The sequence shown here is derived from an EMBL/GenBank/DDBJ whole genome shotgun (WGS) entry which is preliminary data.</text>
</comment>
<feature type="domain" description="ABC transporter" evidence="7">
    <location>
        <begin position="273"/>
        <end position="499"/>
    </location>
</feature>
<dbReference type="EMBL" id="JACIDO010000003">
    <property type="protein sequence ID" value="MBB3935543.1"/>
    <property type="molecule type" value="Genomic_DNA"/>
</dbReference>
<dbReference type="SMART" id="SM00382">
    <property type="entry name" value="AAA"/>
    <property type="match status" value="2"/>
</dbReference>
<keyword evidence="9" id="KW-1185">Reference proteome</keyword>
<keyword evidence="3" id="KW-0762">Sugar transport</keyword>
<dbReference type="Proteomes" id="UP000531216">
    <property type="component" value="Unassembled WGS sequence"/>
</dbReference>
<dbReference type="InterPro" id="IPR027417">
    <property type="entry name" value="P-loop_NTPase"/>
</dbReference>
<dbReference type="PANTHER" id="PTHR43790:SF9">
    <property type="entry name" value="GALACTOFURANOSE TRANSPORTER ATP-BINDING PROTEIN YTFR"/>
    <property type="match status" value="1"/>
</dbReference>
<keyword evidence="6 8" id="KW-0067">ATP-binding</keyword>
<gene>
    <name evidence="8" type="ORF">GGR05_001687</name>
</gene>
<evidence type="ECO:0000313" key="9">
    <source>
        <dbReference type="Proteomes" id="UP000531216"/>
    </source>
</evidence>
<dbReference type="InterPro" id="IPR003439">
    <property type="entry name" value="ABC_transporter-like_ATP-bd"/>
</dbReference>
<dbReference type="GO" id="GO:0016887">
    <property type="term" value="F:ATP hydrolysis activity"/>
    <property type="evidence" value="ECO:0007669"/>
    <property type="project" value="InterPro"/>
</dbReference>
<keyword evidence="5" id="KW-0547">Nucleotide-binding</keyword>
<dbReference type="InterPro" id="IPR050107">
    <property type="entry name" value="ABC_carbohydrate_import_ATPase"/>
</dbReference>
<reference evidence="8 9" key="1">
    <citation type="submission" date="2020-08" db="EMBL/GenBank/DDBJ databases">
        <title>Genomic Encyclopedia of Type Strains, Phase IV (KMG-IV): sequencing the most valuable type-strain genomes for metagenomic binning, comparative biology and taxonomic classification.</title>
        <authorList>
            <person name="Goeker M."/>
        </authorList>
    </citation>
    <scope>NUCLEOTIDE SEQUENCE [LARGE SCALE GENOMIC DNA]</scope>
    <source>
        <strain evidence="8 9">DSM 25024</strain>
    </source>
</reference>
<comment type="similarity">
    <text evidence="1">Belongs to the ABC transporter superfamily.</text>
</comment>
<dbReference type="SUPFAM" id="SSF52540">
    <property type="entry name" value="P-loop containing nucleoside triphosphate hydrolases"/>
    <property type="match status" value="2"/>
</dbReference>
<dbReference type="GO" id="GO:0005524">
    <property type="term" value="F:ATP binding"/>
    <property type="evidence" value="ECO:0007669"/>
    <property type="project" value="UniProtKB-KW"/>
</dbReference>
<evidence type="ECO:0000313" key="8">
    <source>
        <dbReference type="EMBL" id="MBB3935543.1"/>
    </source>
</evidence>
<dbReference type="PANTHER" id="PTHR43790">
    <property type="entry name" value="CARBOHYDRATE TRANSPORT ATP-BINDING PROTEIN MG119-RELATED"/>
    <property type="match status" value="1"/>
</dbReference>
<evidence type="ECO:0000256" key="3">
    <source>
        <dbReference type="ARBA" id="ARBA00022597"/>
    </source>
</evidence>
<keyword evidence="4" id="KW-0677">Repeat</keyword>
<dbReference type="InterPro" id="IPR003593">
    <property type="entry name" value="AAA+_ATPase"/>
</dbReference>
<dbReference type="RefSeq" id="WP_244545887.1">
    <property type="nucleotide sequence ID" value="NZ_FOOA01000003.1"/>
</dbReference>
<evidence type="ECO:0000256" key="6">
    <source>
        <dbReference type="ARBA" id="ARBA00022840"/>
    </source>
</evidence>
<feature type="domain" description="ABC transporter" evidence="7">
    <location>
        <begin position="19"/>
        <end position="259"/>
    </location>
</feature>
<name>A0A7W6BP93_9HYPH</name>
<dbReference type="PROSITE" id="PS00211">
    <property type="entry name" value="ABC_TRANSPORTER_1"/>
    <property type="match status" value="2"/>
</dbReference>
<evidence type="ECO:0000256" key="4">
    <source>
        <dbReference type="ARBA" id="ARBA00022737"/>
    </source>
</evidence>
<sequence>MMPSDGGPAPAHASARPLVDLRGVAKAYGAVRALGGVDFAIAPGECVGLAGHNGAGKSTLMQVLAGNVRPDAGTLSVLGSDETGRYSVERAGKLGVRCVFQELSLCPNLTVTENARVRHPFLKGFGWRKRAARLITGQLDTIFPGHGIRPGDLVSDLALGQRQMVEIATVFAAGETPLSLVILDEPTSSLDAQVASQLLAHVRRFVEGGGSVVLISHILGEILETCDRIIVMSDGKVVADRPARDFTRHSLVEAMGHVAHGSEETAEAAAAPRSAAPIVASAAPPRQGNGRRVEARRGEIIGLGGLAGHGQTALLVLLQNASGGRSRYAELQGRTAFVAGDRQTDGVFPLWSIGGNVTVRSLKAMSRFGLINPNAERAMEEEWKARIAIRTPDMANGILTLSGGNQQKALFARALASDADIVLMDDPMRGVDIGTKQEVYALIRAEAAKGRTFLWYTTEFDELRACDHVYVFRSGRIVADMARSELSEARVLQSSFEESAA</sequence>
<protein>
    <submittedName>
        <fullName evidence="8">Ribose transport system ATP-binding protein</fullName>
    </submittedName>
</protein>
<proteinExistence type="inferred from homology"/>
<dbReference type="Pfam" id="PF00005">
    <property type="entry name" value="ABC_tran"/>
    <property type="match status" value="2"/>
</dbReference>
<dbReference type="Gene3D" id="3.40.50.300">
    <property type="entry name" value="P-loop containing nucleotide triphosphate hydrolases"/>
    <property type="match status" value="2"/>
</dbReference>
<organism evidence="8 9">
    <name type="scientific">Aureimonas phyllosphaerae</name>
    <dbReference type="NCBI Taxonomy" id="1166078"/>
    <lineage>
        <taxon>Bacteria</taxon>
        <taxon>Pseudomonadati</taxon>
        <taxon>Pseudomonadota</taxon>
        <taxon>Alphaproteobacteria</taxon>
        <taxon>Hyphomicrobiales</taxon>
        <taxon>Aurantimonadaceae</taxon>
        <taxon>Aureimonas</taxon>
    </lineage>
</organism>
<evidence type="ECO:0000256" key="1">
    <source>
        <dbReference type="ARBA" id="ARBA00005417"/>
    </source>
</evidence>
<dbReference type="AlphaFoldDB" id="A0A7W6BP93"/>
<accession>A0A7W6BP93</accession>
<evidence type="ECO:0000256" key="5">
    <source>
        <dbReference type="ARBA" id="ARBA00022741"/>
    </source>
</evidence>
<dbReference type="CDD" id="cd03216">
    <property type="entry name" value="ABC_Carb_Monos_I"/>
    <property type="match status" value="1"/>
</dbReference>
<keyword evidence="2" id="KW-0813">Transport</keyword>
<dbReference type="InterPro" id="IPR017871">
    <property type="entry name" value="ABC_transporter-like_CS"/>
</dbReference>
<evidence type="ECO:0000256" key="2">
    <source>
        <dbReference type="ARBA" id="ARBA00022448"/>
    </source>
</evidence>
<evidence type="ECO:0000259" key="7">
    <source>
        <dbReference type="PROSITE" id="PS50893"/>
    </source>
</evidence>